<name>U9SUA3_RHIID</name>
<organism evidence="1">
    <name type="scientific">Rhizophagus irregularis (strain DAOM 181602 / DAOM 197198 / MUCL 43194)</name>
    <name type="common">Arbuscular mycorrhizal fungus</name>
    <name type="synonym">Glomus intraradices</name>
    <dbReference type="NCBI Taxonomy" id="747089"/>
    <lineage>
        <taxon>Eukaryota</taxon>
        <taxon>Fungi</taxon>
        <taxon>Fungi incertae sedis</taxon>
        <taxon>Mucoromycota</taxon>
        <taxon>Glomeromycotina</taxon>
        <taxon>Glomeromycetes</taxon>
        <taxon>Glomerales</taxon>
        <taxon>Glomeraceae</taxon>
        <taxon>Rhizophagus</taxon>
    </lineage>
</organism>
<accession>U9SUA3</accession>
<reference evidence="1" key="1">
    <citation type="submission" date="2013-07" db="EMBL/GenBank/DDBJ databases">
        <title>The genome of an arbuscular mycorrhizal fungus provides insights into the evolution of the oldest plant symbiosis.</title>
        <authorList>
            <consortium name="DOE Joint Genome Institute"/>
            <person name="Tisserant E."/>
            <person name="Malbreil M."/>
            <person name="Kuo A."/>
            <person name="Kohler A."/>
            <person name="Symeonidi A."/>
            <person name="Balestrini R."/>
            <person name="Charron P."/>
            <person name="Duensing N."/>
            <person name="Frei-dit-Frey N."/>
            <person name="Gianinazzi-Pearson V."/>
            <person name="Gilbert B."/>
            <person name="Handa Y."/>
            <person name="Hijri M."/>
            <person name="Kaul R."/>
            <person name="Kawaguchi M."/>
            <person name="Krajinski F."/>
            <person name="Lammers P."/>
            <person name="Lapierre D."/>
            <person name="Masclaux F.G."/>
            <person name="Murat C."/>
            <person name="Morin E."/>
            <person name="Ndikumana S."/>
            <person name="Pagni M."/>
            <person name="Petitpierre D."/>
            <person name="Requena N."/>
            <person name="Rosikiewicz P."/>
            <person name="Riley R."/>
            <person name="Saito K."/>
            <person name="San Clemente H."/>
            <person name="Shapiro H."/>
            <person name="van Tuinen D."/>
            <person name="Becard G."/>
            <person name="Bonfante P."/>
            <person name="Paszkowski U."/>
            <person name="Shachar-Hill Y."/>
            <person name="Young J.P."/>
            <person name="Sanders I.R."/>
            <person name="Henrissat B."/>
            <person name="Rensing S.A."/>
            <person name="Grigoriev I.V."/>
            <person name="Corradi N."/>
            <person name="Roux C."/>
            <person name="Martin F."/>
        </authorList>
    </citation>
    <scope>NUCLEOTIDE SEQUENCE</scope>
    <source>
        <strain evidence="1">DAOM 197198</strain>
    </source>
</reference>
<proteinExistence type="predicted"/>
<protein>
    <submittedName>
        <fullName evidence="1">Uncharacterized protein</fullName>
    </submittedName>
</protein>
<dbReference type="HOGENOM" id="CLU_1504236_0_0_1"/>
<dbReference type="EMBL" id="KI301786">
    <property type="protein sequence ID" value="ERZ94740.1"/>
    <property type="molecule type" value="Genomic_DNA"/>
</dbReference>
<sequence length="179" mass="20661">MSRTIVNYRNSLSTQHCVSNLDHPNRAVIQKDIVQSVSPWIIITYYESNLQRCIRNYKQIVLVKILNQLNQLILQKKHVFRNIIFKYFKDTDNLSVYLVDCNSSVEDHCIDVTVNFLISYDINEKIVAFHVGGVSQLLSCNTFDLDEAFNEDPPKPVYFEDSDILIVSLVNSTLGRSNK</sequence>
<gene>
    <name evidence="1" type="ORF">GLOINDRAFT_90393</name>
</gene>
<evidence type="ECO:0000313" key="1">
    <source>
        <dbReference type="EMBL" id="ERZ94740.1"/>
    </source>
</evidence>
<dbReference type="VEuPathDB" id="FungiDB:RhiirFUN_010624"/>
<dbReference type="AlphaFoldDB" id="U9SUA3"/>